<feature type="domain" description="FAD/NAD(P)-binding" evidence="5">
    <location>
        <begin position="2"/>
        <end position="281"/>
    </location>
</feature>
<dbReference type="PANTHER" id="PTHR43429:SF3">
    <property type="entry name" value="NITRITE REDUCTASE [NAD(P)H]"/>
    <property type="match status" value="1"/>
</dbReference>
<evidence type="ECO:0000259" key="5">
    <source>
        <dbReference type="Pfam" id="PF07992"/>
    </source>
</evidence>
<dbReference type="AlphaFoldDB" id="Q0A942"/>
<dbReference type="SUPFAM" id="SSF51905">
    <property type="entry name" value="FAD/NAD(P)-binding domain"/>
    <property type="match status" value="2"/>
</dbReference>
<keyword evidence="4" id="KW-0274">FAD</keyword>
<evidence type="ECO:0000256" key="1">
    <source>
        <dbReference type="ARBA" id="ARBA00001974"/>
    </source>
</evidence>
<dbReference type="InterPro" id="IPR036188">
    <property type="entry name" value="FAD/NAD-bd_sf"/>
</dbReference>
<reference evidence="7" key="1">
    <citation type="submission" date="2006-08" db="EMBL/GenBank/DDBJ databases">
        <title>Complete sequence of Alkalilimnicola ehrilichei MLHE-1.</title>
        <authorList>
            <person name="Copeland A."/>
            <person name="Lucas S."/>
            <person name="Lapidus A."/>
            <person name="Barry K."/>
            <person name="Detter J.C."/>
            <person name="Glavina del Rio T."/>
            <person name="Hammon N."/>
            <person name="Israni S."/>
            <person name="Dalin E."/>
            <person name="Tice H."/>
            <person name="Pitluck S."/>
            <person name="Sims D."/>
            <person name="Brettin T."/>
            <person name="Bruce D."/>
            <person name="Han C."/>
            <person name="Tapia R."/>
            <person name="Gilna P."/>
            <person name="Schmutz J."/>
            <person name="Larimer F."/>
            <person name="Land M."/>
            <person name="Hauser L."/>
            <person name="Kyrpides N."/>
            <person name="Mikhailova N."/>
            <person name="Oremland R.S."/>
            <person name="Hoeft S.E."/>
            <person name="Switzer-Blum J."/>
            <person name="Kulp T."/>
            <person name="King G."/>
            <person name="Tabita R."/>
            <person name="Witte B."/>
            <person name="Santini J.M."/>
            <person name="Basu P."/>
            <person name="Hollibaugh J.T."/>
            <person name="Xie G."/>
            <person name="Stolz J.F."/>
            <person name="Richardson P."/>
        </authorList>
    </citation>
    <scope>NUCLEOTIDE SEQUENCE [LARGE SCALE GENOMIC DNA]</scope>
    <source>
        <strain evidence="7">ATCC BAA-1101 / DSM 17681 / MLHE-1</strain>
    </source>
</reference>
<dbReference type="PANTHER" id="PTHR43429">
    <property type="entry name" value="PYRIDINE NUCLEOTIDE-DISULFIDE OXIDOREDUCTASE DOMAIN-CONTAINING"/>
    <property type="match status" value="1"/>
</dbReference>
<evidence type="ECO:0000256" key="4">
    <source>
        <dbReference type="ARBA" id="ARBA00022827"/>
    </source>
</evidence>
<organism evidence="6 7">
    <name type="scientific">Alkalilimnicola ehrlichii (strain ATCC BAA-1101 / DSM 17681 / MLHE-1)</name>
    <dbReference type="NCBI Taxonomy" id="187272"/>
    <lineage>
        <taxon>Bacteria</taxon>
        <taxon>Pseudomonadati</taxon>
        <taxon>Pseudomonadota</taxon>
        <taxon>Gammaproteobacteria</taxon>
        <taxon>Chromatiales</taxon>
        <taxon>Ectothiorhodospiraceae</taxon>
        <taxon>Alkalilimnicola</taxon>
    </lineage>
</organism>
<comment type="similarity">
    <text evidence="2">Belongs to the FAD-dependent oxidoreductase family.</text>
</comment>
<dbReference type="EMBL" id="CP000453">
    <property type="protein sequence ID" value="ABI56645.1"/>
    <property type="molecule type" value="Genomic_DNA"/>
</dbReference>
<proteinExistence type="inferred from homology"/>
<sequence length="425" mass="46218">MEHVIVGAGPAGVVAAERLRKLDPQADIRLLTGEPEPPYSRMAIPYYLVDQIPESGTWLRKQQDHFERQRIEVRQAMVTGLDPDQRRLSLADGQSLGFDRLLLATGSSPVIPPLPGMEREGVHTCWTLADARAILQRARQDARVVLIGAGFIGSIILEALVKRGTQLTVVEQGDRMVPRMMDAEAGDLIRRWCEQRGVSVRTSTTVTGVDDGPGDHPLAVVLDGGEQLPADLVIVSAGVRSNTAFLEGSGLEIDQGIRVDHRLCTNRAGIYAAGDVAQGPDFSTGGWSVHAVQPTSVDHGQVAASNMAGRDRRYHGSLLMNVLDTLGLISTSFGQWEGVDGGDSVALLDRERYRYLRLQFQDDLLVGANSLGLTEHVGVLRGLIEGQVRLGPWKKRLQTDPTRLMEAYLGSTQAIGRPNPRRAPA</sequence>
<evidence type="ECO:0000256" key="2">
    <source>
        <dbReference type="ARBA" id="ARBA00006442"/>
    </source>
</evidence>
<accession>Q0A942</accession>
<dbReference type="OrthoDB" id="9768666at2"/>
<gene>
    <name evidence="6" type="ordered locus">Mlg_1296</name>
</gene>
<evidence type="ECO:0000313" key="7">
    <source>
        <dbReference type="Proteomes" id="UP000001962"/>
    </source>
</evidence>
<dbReference type="KEGG" id="aeh:Mlg_1296"/>
<dbReference type="RefSeq" id="WP_011629040.1">
    <property type="nucleotide sequence ID" value="NC_008340.1"/>
</dbReference>
<dbReference type="Gene3D" id="3.50.50.60">
    <property type="entry name" value="FAD/NAD(P)-binding domain"/>
    <property type="match status" value="2"/>
</dbReference>
<dbReference type="Pfam" id="PF07992">
    <property type="entry name" value="Pyr_redox_2"/>
    <property type="match status" value="1"/>
</dbReference>
<dbReference type="PRINTS" id="PR00368">
    <property type="entry name" value="FADPNR"/>
</dbReference>
<dbReference type="eggNOG" id="COG0446">
    <property type="taxonomic scope" value="Bacteria"/>
</dbReference>
<dbReference type="HOGENOM" id="CLU_003291_4_4_6"/>
<evidence type="ECO:0000313" key="6">
    <source>
        <dbReference type="EMBL" id="ABI56645.1"/>
    </source>
</evidence>
<dbReference type="Proteomes" id="UP000001962">
    <property type="component" value="Chromosome"/>
</dbReference>
<dbReference type="PRINTS" id="PR00411">
    <property type="entry name" value="PNDRDTASEI"/>
</dbReference>
<dbReference type="GO" id="GO:0016491">
    <property type="term" value="F:oxidoreductase activity"/>
    <property type="evidence" value="ECO:0007669"/>
    <property type="project" value="InterPro"/>
</dbReference>
<keyword evidence="3" id="KW-0285">Flavoprotein</keyword>
<keyword evidence="7" id="KW-1185">Reference proteome</keyword>
<dbReference type="InterPro" id="IPR050260">
    <property type="entry name" value="FAD-bd_OxRdtase"/>
</dbReference>
<dbReference type="InterPro" id="IPR023753">
    <property type="entry name" value="FAD/NAD-binding_dom"/>
</dbReference>
<protein>
    <submittedName>
        <fullName evidence="6">FAD-dependent pyridine nucleotide-disulfide oxidoreductase</fullName>
    </submittedName>
</protein>
<evidence type="ECO:0000256" key="3">
    <source>
        <dbReference type="ARBA" id="ARBA00022630"/>
    </source>
</evidence>
<name>Q0A942_ALKEH</name>
<comment type="cofactor">
    <cofactor evidence="1">
        <name>FAD</name>
        <dbReference type="ChEBI" id="CHEBI:57692"/>
    </cofactor>
</comment>